<dbReference type="InterPro" id="IPR051681">
    <property type="entry name" value="Ser/Thr_Kinases-Pseudokinases"/>
</dbReference>
<evidence type="ECO:0000256" key="2">
    <source>
        <dbReference type="SAM" id="MobiDB-lite"/>
    </source>
</evidence>
<dbReference type="Pfam" id="PF00069">
    <property type="entry name" value="Pkinase"/>
    <property type="match status" value="1"/>
</dbReference>
<feature type="region of interest" description="Disordered" evidence="2">
    <location>
        <begin position="603"/>
        <end position="656"/>
    </location>
</feature>
<dbReference type="GO" id="GO:0005524">
    <property type="term" value="F:ATP binding"/>
    <property type="evidence" value="ECO:0007669"/>
    <property type="project" value="UniProtKB-UniRule"/>
</dbReference>
<feature type="compositionally biased region" description="Polar residues" evidence="2">
    <location>
        <begin position="485"/>
        <end position="497"/>
    </location>
</feature>
<evidence type="ECO:0000313" key="5">
    <source>
        <dbReference type="Proteomes" id="UP000612055"/>
    </source>
</evidence>
<protein>
    <recommendedName>
        <fullName evidence="3">Protein kinase domain-containing protein</fullName>
    </recommendedName>
</protein>
<dbReference type="Gene3D" id="1.10.510.10">
    <property type="entry name" value="Transferase(Phosphotransferase) domain 1"/>
    <property type="match status" value="1"/>
</dbReference>
<feature type="compositionally biased region" description="Gly residues" evidence="2">
    <location>
        <begin position="638"/>
        <end position="647"/>
    </location>
</feature>
<dbReference type="Gene3D" id="3.30.200.20">
    <property type="entry name" value="Phosphorylase Kinase, domain 1"/>
    <property type="match status" value="1"/>
</dbReference>
<evidence type="ECO:0000259" key="3">
    <source>
        <dbReference type="PROSITE" id="PS50011"/>
    </source>
</evidence>
<dbReference type="PROSITE" id="PS50011">
    <property type="entry name" value="PROTEIN_KINASE_DOM"/>
    <property type="match status" value="1"/>
</dbReference>
<organism evidence="4 5">
    <name type="scientific">Edaphochlamys debaryana</name>
    <dbReference type="NCBI Taxonomy" id="47281"/>
    <lineage>
        <taxon>Eukaryota</taxon>
        <taxon>Viridiplantae</taxon>
        <taxon>Chlorophyta</taxon>
        <taxon>core chlorophytes</taxon>
        <taxon>Chlorophyceae</taxon>
        <taxon>CS clade</taxon>
        <taxon>Chlamydomonadales</taxon>
        <taxon>Chlamydomonadales incertae sedis</taxon>
        <taxon>Edaphochlamys</taxon>
    </lineage>
</organism>
<keyword evidence="5" id="KW-1185">Reference proteome</keyword>
<dbReference type="InterPro" id="IPR011009">
    <property type="entry name" value="Kinase-like_dom_sf"/>
</dbReference>
<gene>
    <name evidence="4" type="ORF">HYH03_003285</name>
</gene>
<dbReference type="Pfam" id="PF07714">
    <property type="entry name" value="PK_Tyr_Ser-Thr"/>
    <property type="match status" value="1"/>
</dbReference>
<evidence type="ECO:0000313" key="4">
    <source>
        <dbReference type="EMBL" id="KAG2499102.1"/>
    </source>
</evidence>
<keyword evidence="1" id="KW-0547">Nucleotide-binding</keyword>
<dbReference type="InterPro" id="IPR001245">
    <property type="entry name" value="Ser-Thr/Tyr_kinase_cat_dom"/>
</dbReference>
<proteinExistence type="predicted"/>
<feature type="binding site" evidence="1">
    <location>
        <position position="709"/>
    </location>
    <ligand>
        <name>ATP</name>
        <dbReference type="ChEBI" id="CHEBI:30616"/>
    </ligand>
</feature>
<accession>A0A835YCL1</accession>
<feature type="compositionally biased region" description="Pro residues" evidence="2">
    <location>
        <begin position="902"/>
        <end position="917"/>
    </location>
</feature>
<feature type="compositionally biased region" description="Polar residues" evidence="2">
    <location>
        <begin position="516"/>
        <end position="525"/>
    </location>
</feature>
<dbReference type="PANTHER" id="PTHR44329:SF214">
    <property type="entry name" value="PROTEIN KINASE DOMAIN-CONTAINING PROTEIN"/>
    <property type="match status" value="1"/>
</dbReference>
<dbReference type="PANTHER" id="PTHR44329">
    <property type="entry name" value="SERINE/THREONINE-PROTEIN KINASE TNNI3K-RELATED"/>
    <property type="match status" value="1"/>
</dbReference>
<dbReference type="Proteomes" id="UP000612055">
    <property type="component" value="Unassembled WGS sequence"/>
</dbReference>
<feature type="region of interest" description="Disordered" evidence="2">
    <location>
        <begin position="900"/>
        <end position="932"/>
    </location>
</feature>
<feature type="domain" description="Protein kinase" evidence="3">
    <location>
        <begin position="682"/>
        <end position="1108"/>
    </location>
</feature>
<dbReference type="PROSITE" id="PS00107">
    <property type="entry name" value="PROTEIN_KINASE_ATP"/>
    <property type="match status" value="1"/>
</dbReference>
<evidence type="ECO:0000256" key="1">
    <source>
        <dbReference type="PROSITE-ProRule" id="PRU10141"/>
    </source>
</evidence>
<feature type="compositionally biased region" description="Gly residues" evidence="2">
    <location>
        <begin position="833"/>
        <end position="848"/>
    </location>
</feature>
<feature type="compositionally biased region" description="Low complexity" evidence="2">
    <location>
        <begin position="796"/>
        <end position="813"/>
    </location>
</feature>
<reference evidence="4" key="1">
    <citation type="journal article" date="2020" name="bioRxiv">
        <title>Comparative genomics of Chlamydomonas.</title>
        <authorList>
            <person name="Craig R.J."/>
            <person name="Hasan A.R."/>
            <person name="Ness R.W."/>
            <person name="Keightley P.D."/>
        </authorList>
    </citation>
    <scope>NUCLEOTIDE SEQUENCE</scope>
    <source>
        <strain evidence="4">CCAP 11/70</strain>
    </source>
</reference>
<dbReference type="OrthoDB" id="5979581at2759"/>
<sequence length="1116" mass="116567">MALPAGRPVLDFRLHVDLWSIDSSAIVVLRNLVCVNMAPAYFTPGIPSSQFALSDRVRAFRRYERQLWVMDTVLVVPSEELSYTRYWLTFLVSPVPEAQAKAAWLKVFDIEISAVNSTGVYYALQATYSAVFQHVRVTDKFGSYPLLPQRMGLTELQAESVPLTAVNRANCTTDFGLALLPNNSIPDDQGRRWVLLLNNISLANGSPWNESISPNATSNVLDPPPLVLPSTTVLGRGPAASAVRLGFARSVNAIGIISGASLSIRQLTLHELAPRSRSYNAGNPLGVLVSPLWAFTMSGGPEKSSLTNCSVVVSSDELRLLQSVLVPDADPSGLAQGTSGRSYSQALGPAVQAFFTAASAPQIAAYGPNFVTVSSGSTPRYRMSGVTFRLPVVADGEAPVGNNFTAMRVPVDGDSGGGGVQGWVIGVIVGCVLGGLLLLGLLGLFLWRRRQPAAEATPYAKYLRGSYGTAGSDAPGRASGGELPPTSSQEITSSSQVLRAGGRESINEGTPGLDQLGSSQQTKGSNGSGTMGAVGHASLSTTGVASREYSGGGYLGASASTSCRALRPPFTAGLAGMPTSLALPSGFEVPADSFEQAPTTTAFGQHAAAGSSQARPGSGQGSSARKALGHGSTPSTQGSGGANGAQSGGLPSATGPVSAATGLEAMHAMIQMLGQGFNDRQLMVHGLLGKGAHGTVYKGTWRGLPVAVKSMVMSNDNNARQQHRPLMEAAISSNLAHPNIVTTYSYELRELEHEFASLSPELARQGGGWRLLIIQEYCDAGPLRRLVDCGFFSVPRPKGGSSSSSRHSPLVESGNGGPVAPSPTPAQLESASGQGGVGSSPGNDGGAGAATPQAEASDGAGPSPPLPQPQRSESLGRPTFANLRSHSQGLGPAAMAEAVLPQPEPEPQPPPQPPPPIRGSIDDMPGDAGARPASPLEAALRFVEAGLQIARGLQHIHDKQIVHGDLNPNNVLLVRTPELSLGFCLKVADFGLSVRMAEGESHLSNLFQGTPYYCAPEVLLSGKIAKSADLYSLGIMLWELQHGQRPPWRRGERLASYPALNTAELAFGAETPTRYTGLTRRCFHASHSNRPSVSEVVETLEGIKAELLASAPQGQA</sequence>
<dbReference type="InterPro" id="IPR017441">
    <property type="entry name" value="Protein_kinase_ATP_BS"/>
</dbReference>
<dbReference type="SUPFAM" id="SSF56112">
    <property type="entry name" value="Protein kinase-like (PK-like)"/>
    <property type="match status" value="1"/>
</dbReference>
<dbReference type="EMBL" id="JAEHOE010000008">
    <property type="protein sequence ID" value="KAG2499102.1"/>
    <property type="molecule type" value="Genomic_DNA"/>
</dbReference>
<dbReference type="GO" id="GO:0004674">
    <property type="term" value="F:protein serine/threonine kinase activity"/>
    <property type="evidence" value="ECO:0007669"/>
    <property type="project" value="TreeGrafter"/>
</dbReference>
<comment type="caution">
    <text evidence="4">The sequence shown here is derived from an EMBL/GenBank/DDBJ whole genome shotgun (WGS) entry which is preliminary data.</text>
</comment>
<dbReference type="InterPro" id="IPR000719">
    <property type="entry name" value="Prot_kinase_dom"/>
</dbReference>
<keyword evidence="1" id="KW-0067">ATP-binding</keyword>
<feature type="region of interest" description="Disordered" evidence="2">
    <location>
        <begin position="796"/>
        <end position="876"/>
    </location>
</feature>
<feature type="region of interest" description="Disordered" evidence="2">
    <location>
        <begin position="473"/>
        <end position="534"/>
    </location>
</feature>
<dbReference type="AlphaFoldDB" id="A0A835YCL1"/>
<name>A0A835YCL1_9CHLO</name>